<dbReference type="AlphaFoldDB" id="A0AAV4XY88"/>
<keyword evidence="1" id="KW-0863">Zinc-finger</keyword>
<dbReference type="SUPFAM" id="SSF57667">
    <property type="entry name" value="beta-beta-alpha zinc fingers"/>
    <property type="match status" value="1"/>
</dbReference>
<dbReference type="GO" id="GO:0008270">
    <property type="term" value="F:zinc ion binding"/>
    <property type="evidence" value="ECO:0007669"/>
    <property type="project" value="UniProtKB-KW"/>
</dbReference>
<evidence type="ECO:0000313" key="3">
    <source>
        <dbReference type="EMBL" id="GIY98911.1"/>
    </source>
</evidence>
<evidence type="ECO:0000313" key="4">
    <source>
        <dbReference type="Proteomes" id="UP001054945"/>
    </source>
</evidence>
<keyword evidence="1" id="KW-0479">Metal-binding</keyword>
<comment type="caution">
    <text evidence="3">The sequence shown here is derived from an EMBL/GenBank/DDBJ whole genome shotgun (WGS) entry which is preliminary data.</text>
</comment>
<organism evidence="3 4">
    <name type="scientific">Caerostris extrusa</name>
    <name type="common">Bark spider</name>
    <name type="synonym">Caerostris bankana</name>
    <dbReference type="NCBI Taxonomy" id="172846"/>
    <lineage>
        <taxon>Eukaryota</taxon>
        <taxon>Metazoa</taxon>
        <taxon>Ecdysozoa</taxon>
        <taxon>Arthropoda</taxon>
        <taxon>Chelicerata</taxon>
        <taxon>Arachnida</taxon>
        <taxon>Araneae</taxon>
        <taxon>Araneomorphae</taxon>
        <taxon>Entelegynae</taxon>
        <taxon>Araneoidea</taxon>
        <taxon>Araneidae</taxon>
        <taxon>Caerostris</taxon>
    </lineage>
</organism>
<gene>
    <name evidence="3" type="ORF">CEXT_228491</name>
</gene>
<dbReference type="PROSITE" id="PS00028">
    <property type="entry name" value="ZINC_FINGER_C2H2_1"/>
    <property type="match status" value="1"/>
</dbReference>
<dbReference type="EMBL" id="BPLR01018356">
    <property type="protein sequence ID" value="GIY98911.1"/>
    <property type="molecule type" value="Genomic_DNA"/>
</dbReference>
<protein>
    <recommendedName>
        <fullName evidence="2">C2H2-type domain-containing protein</fullName>
    </recommendedName>
</protein>
<keyword evidence="4" id="KW-1185">Reference proteome</keyword>
<keyword evidence="1" id="KW-0862">Zinc</keyword>
<evidence type="ECO:0000256" key="1">
    <source>
        <dbReference type="PROSITE-ProRule" id="PRU00042"/>
    </source>
</evidence>
<dbReference type="SMART" id="SM00355">
    <property type="entry name" value="ZnF_C2H2"/>
    <property type="match status" value="1"/>
</dbReference>
<accession>A0AAV4XY88</accession>
<name>A0AAV4XY88_CAEEX</name>
<evidence type="ECO:0000259" key="2">
    <source>
        <dbReference type="PROSITE" id="PS50157"/>
    </source>
</evidence>
<dbReference type="InterPro" id="IPR036236">
    <property type="entry name" value="Znf_C2H2_sf"/>
</dbReference>
<dbReference type="PROSITE" id="PS50157">
    <property type="entry name" value="ZINC_FINGER_C2H2_2"/>
    <property type="match status" value="1"/>
</dbReference>
<dbReference type="InterPro" id="IPR013087">
    <property type="entry name" value="Znf_C2H2_type"/>
</dbReference>
<reference evidence="3 4" key="1">
    <citation type="submission" date="2021-06" db="EMBL/GenBank/DDBJ databases">
        <title>Caerostris extrusa draft genome.</title>
        <authorList>
            <person name="Kono N."/>
            <person name="Arakawa K."/>
        </authorList>
    </citation>
    <scope>NUCLEOTIDE SEQUENCE [LARGE SCALE GENOMIC DNA]</scope>
</reference>
<proteinExistence type="predicted"/>
<sequence length="325" mass="37196">MDTTKCEFCNAYITNSEVHNCVKFGNRHRRNSAPLPQRGYGNVAEDIELIKAEEMEDEALWPFVRQSNSSTLNQINRPLNQINQPLNQINNSRQQSISSDIHQLIDYKESAVAEMVSQYGDGNQNSYKRSDYETETSDCLFPDLHYIQEIDLMSTHLQLPPEVSNAFMNQNPQNFESSSSEHAENPPMSVATLCVLPGFQQTFDRRNSISNTALPSASSVNCEQISEDKSLERTSYAFKDMDAPQKPKNPLHKCSKCPMVFRRKDYLESHERVHNVEKPKILKFSCDFTFRNVFRGSLTAKVVLWVINNRYSLVCGDIIYECGLI</sequence>
<dbReference type="Proteomes" id="UP001054945">
    <property type="component" value="Unassembled WGS sequence"/>
</dbReference>
<dbReference type="Gene3D" id="3.30.160.60">
    <property type="entry name" value="Classic Zinc Finger"/>
    <property type="match status" value="1"/>
</dbReference>
<feature type="domain" description="C2H2-type" evidence="2">
    <location>
        <begin position="252"/>
        <end position="279"/>
    </location>
</feature>